<keyword evidence="2" id="KW-1185">Reference proteome</keyword>
<organism evidence="1 2">
    <name type="scientific">Portunus trituberculatus</name>
    <name type="common">Swimming crab</name>
    <name type="synonym">Neptunus trituberculatus</name>
    <dbReference type="NCBI Taxonomy" id="210409"/>
    <lineage>
        <taxon>Eukaryota</taxon>
        <taxon>Metazoa</taxon>
        <taxon>Ecdysozoa</taxon>
        <taxon>Arthropoda</taxon>
        <taxon>Crustacea</taxon>
        <taxon>Multicrustacea</taxon>
        <taxon>Malacostraca</taxon>
        <taxon>Eumalacostraca</taxon>
        <taxon>Eucarida</taxon>
        <taxon>Decapoda</taxon>
        <taxon>Pleocyemata</taxon>
        <taxon>Brachyura</taxon>
        <taxon>Eubrachyura</taxon>
        <taxon>Portunoidea</taxon>
        <taxon>Portunidae</taxon>
        <taxon>Portuninae</taxon>
        <taxon>Portunus</taxon>
    </lineage>
</organism>
<sequence length="141" mass="15691">MKRCTPQETHNQVSLWTKVTSNRLVAVVLLIQSDTDEATLTLGYLISTQHLKAAKVGTPIHGGSPKQGFTYVLIVETLCEMPVIIMGLFIIDAGPTWIWTTMRGIYCVHTIHTEMMLIQAKPHLLAGWRQSPAPEELLLGQ</sequence>
<gene>
    <name evidence="1" type="ORF">E2C01_026717</name>
</gene>
<dbReference type="AlphaFoldDB" id="A0A5B7EJP1"/>
<comment type="caution">
    <text evidence="1">The sequence shown here is derived from an EMBL/GenBank/DDBJ whole genome shotgun (WGS) entry which is preliminary data.</text>
</comment>
<dbReference type="Proteomes" id="UP000324222">
    <property type="component" value="Unassembled WGS sequence"/>
</dbReference>
<evidence type="ECO:0000313" key="2">
    <source>
        <dbReference type="Proteomes" id="UP000324222"/>
    </source>
</evidence>
<proteinExistence type="predicted"/>
<dbReference type="EMBL" id="VSRR010002820">
    <property type="protein sequence ID" value="MPC33369.1"/>
    <property type="molecule type" value="Genomic_DNA"/>
</dbReference>
<accession>A0A5B7EJP1</accession>
<evidence type="ECO:0000313" key="1">
    <source>
        <dbReference type="EMBL" id="MPC33369.1"/>
    </source>
</evidence>
<protein>
    <submittedName>
        <fullName evidence="1">Uncharacterized protein</fullName>
    </submittedName>
</protein>
<reference evidence="1 2" key="1">
    <citation type="submission" date="2019-05" db="EMBL/GenBank/DDBJ databases">
        <title>Another draft genome of Portunus trituberculatus and its Hox gene families provides insights of decapod evolution.</title>
        <authorList>
            <person name="Jeong J.-H."/>
            <person name="Song I."/>
            <person name="Kim S."/>
            <person name="Choi T."/>
            <person name="Kim D."/>
            <person name="Ryu S."/>
            <person name="Kim W."/>
        </authorList>
    </citation>
    <scope>NUCLEOTIDE SEQUENCE [LARGE SCALE GENOMIC DNA]</scope>
    <source>
        <tissue evidence="1">Muscle</tissue>
    </source>
</reference>
<name>A0A5B7EJP1_PORTR</name>